<dbReference type="OrthoDB" id="7540217at2759"/>
<dbReference type="AlphaFoldDB" id="A0A7T8JYD1"/>
<protein>
    <submittedName>
        <fullName evidence="1">Uncharacterized protein</fullName>
    </submittedName>
</protein>
<name>A0A7T8JYD1_CALRO</name>
<feature type="non-terminal residue" evidence="1">
    <location>
        <position position="1"/>
    </location>
</feature>
<gene>
    <name evidence="1" type="ORF">FKW44_013599</name>
</gene>
<proteinExistence type="predicted"/>
<organism evidence="1 2">
    <name type="scientific">Caligus rogercresseyi</name>
    <name type="common">Sea louse</name>
    <dbReference type="NCBI Taxonomy" id="217165"/>
    <lineage>
        <taxon>Eukaryota</taxon>
        <taxon>Metazoa</taxon>
        <taxon>Ecdysozoa</taxon>
        <taxon>Arthropoda</taxon>
        <taxon>Crustacea</taxon>
        <taxon>Multicrustacea</taxon>
        <taxon>Hexanauplia</taxon>
        <taxon>Copepoda</taxon>
        <taxon>Siphonostomatoida</taxon>
        <taxon>Caligidae</taxon>
        <taxon>Caligus</taxon>
    </lineage>
</organism>
<accession>A0A7T8JYD1</accession>
<sequence>EAPKEGAGGPQQVLHQAGGGVGVGNTTVRVCINEDLCYHFYKRRKGQILTKKAQENRFNKALKLLNKLKHPVHNETLWFFSD</sequence>
<evidence type="ECO:0000313" key="1">
    <source>
        <dbReference type="EMBL" id="QQP39777.1"/>
    </source>
</evidence>
<dbReference type="Proteomes" id="UP000595437">
    <property type="component" value="Chromosome 9"/>
</dbReference>
<reference evidence="2" key="1">
    <citation type="submission" date="2021-01" db="EMBL/GenBank/DDBJ databases">
        <title>Caligus Genome Assembly.</title>
        <authorList>
            <person name="Gallardo-Escarate C."/>
        </authorList>
    </citation>
    <scope>NUCLEOTIDE SEQUENCE [LARGE SCALE GENOMIC DNA]</scope>
</reference>
<dbReference type="EMBL" id="CP045898">
    <property type="protein sequence ID" value="QQP39777.1"/>
    <property type="molecule type" value="Genomic_DNA"/>
</dbReference>
<keyword evidence="2" id="KW-1185">Reference proteome</keyword>
<evidence type="ECO:0000313" key="2">
    <source>
        <dbReference type="Proteomes" id="UP000595437"/>
    </source>
</evidence>